<organism evidence="2 3">
    <name type="scientific">Rotaria sordida</name>
    <dbReference type="NCBI Taxonomy" id="392033"/>
    <lineage>
        <taxon>Eukaryota</taxon>
        <taxon>Metazoa</taxon>
        <taxon>Spiralia</taxon>
        <taxon>Gnathifera</taxon>
        <taxon>Rotifera</taxon>
        <taxon>Eurotatoria</taxon>
        <taxon>Bdelloidea</taxon>
        <taxon>Philodinida</taxon>
        <taxon>Philodinidae</taxon>
        <taxon>Rotaria</taxon>
    </lineage>
</organism>
<proteinExistence type="predicted"/>
<name>A0A815DSI3_9BILA</name>
<dbReference type="OrthoDB" id="10070576at2759"/>
<accession>A0A815DSI3</accession>
<protein>
    <submittedName>
        <fullName evidence="2">Uncharacterized protein</fullName>
    </submittedName>
</protein>
<dbReference type="Proteomes" id="UP000663882">
    <property type="component" value="Unassembled WGS sequence"/>
</dbReference>
<feature type="non-terminal residue" evidence="2">
    <location>
        <position position="1"/>
    </location>
</feature>
<keyword evidence="1" id="KW-1133">Transmembrane helix</keyword>
<feature type="non-terminal residue" evidence="2">
    <location>
        <position position="152"/>
    </location>
</feature>
<gene>
    <name evidence="2" type="ORF">RFH988_LOCUS29711</name>
</gene>
<evidence type="ECO:0000256" key="1">
    <source>
        <dbReference type="SAM" id="Phobius"/>
    </source>
</evidence>
<feature type="transmembrane region" description="Helical" evidence="1">
    <location>
        <begin position="18"/>
        <end position="44"/>
    </location>
</feature>
<keyword evidence="1" id="KW-0812">Transmembrane</keyword>
<comment type="caution">
    <text evidence="2">The sequence shown here is derived from an EMBL/GenBank/DDBJ whole genome shotgun (WGS) entry which is preliminary data.</text>
</comment>
<dbReference type="EMBL" id="CAJNOO010002839">
    <property type="protein sequence ID" value="CAF1300767.1"/>
    <property type="molecule type" value="Genomic_DNA"/>
</dbReference>
<reference evidence="2" key="1">
    <citation type="submission" date="2021-02" db="EMBL/GenBank/DDBJ databases">
        <authorList>
            <person name="Nowell W R."/>
        </authorList>
    </citation>
    <scope>NUCLEOTIDE SEQUENCE</scope>
</reference>
<keyword evidence="1" id="KW-0472">Membrane</keyword>
<evidence type="ECO:0000313" key="2">
    <source>
        <dbReference type="EMBL" id="CAF1300767.1"/>
    </source>
</evidence>
<evidence type="ECO:0000313" key="3">
    <source>
        <dbReference type="Proteomes" id="UP000663882"/>
    </source>
</evidence>
<dbReference type="AlphaFoldDB" id="A0A815DSI3"/>
<sequence>MYAPPNSGNVAARTVGPAIGALCCGACFLFLVAATIVLAIIPVYTPTKTATLNPDAIESNLIRMYCPVRNTAVGGQKRQALSTNRLRYYVDGIFGPYGNTLVENGIRKVLRVRREFEDVTVSSVLVTLEANGREKRLSPVKRQISSIVVLAI</sequence>